<dbReference type="EMBL" id="JACLQD010000001">
    <property type="protein sequence ID" value="MBC2834799.1"/>
    <property type="molecule type" value="Genomic_DNA"/>
</dbReference>
<gene>
    <name evidence="1" type="ORF">H7F16_04725</name>
</gene>
<accession>A0A842I5A4</accession>
<dbReference type="AlphaFoldDB" id="A0A842I5A4"/>
<sequence length="149" mass="15334">MSLAATSAIFATLLAGTSLVGLGLKRRARGGMAVAPVPAGMPAAGPEAGHEAGFGAVRADAAHPMIVADHLAARVEDLLSAQTRAQADALADLKAEILGLKSDVEWLAGERMIEQAIALAQSGVEAEEIGRELGMTRDAAETIVAFRRH</sequence>
<evidence type="ECO:0000313" key="1">
    <source>
        <dbReference type="EMBL" id="MBC2834799.1"/>
    </source>
</evidence>
<keyword evidence="2" id="KW-1185">Reference proteome</keyword>
<organism evidence="1 2">
    <name type="scientific">Paragemmobacter straminiformis</name>
    <dbReference type="NCBI Taxonomy" id="2045119"/>
    <lineage>
        <taxon>Bacteria</taxon>
        <taxon>Pseudomonadati</taxon>
        <taxon>Pseudomonadota</taxon>
        <taxon>Alphaproteobacteria</taxon>
        <taxon>Rhodobacterales</taxon>
        <taxon>Paracoccaceae</taxon>
        <taxon>Paragemmobacter</taxon>
    </lineage>
</organism>
<name>A0A842I5A4_9RHOB</name>
<dbReference type="RefSeq" id="WP_185796372.1">
    <property type="nucleotide sequence ID" value="NZ_JACLQD010000001.1"/>
</dbReference>
<proteinExistence type="predicted"/>
<dbReference type="Proteomes" id="UP000555411">
    <property type="component" value="Unassembled WGS sequence"/>
</dbReference>
<evidence type="ECO:0000313" key="2">
    <source>
        <dbReference type="Proteomes" id="UP000555411"/>
    </source>
</evidence>
<comment type="caution">
    <text evidence="1">The sequence shown here is derived from an EMBL/GenBank/DDBJ whole genome shotgun (WGS) entry which is preliminary data.</text>
</comment>
<evidence type="ECO:0008006" key="3">
    <source>
        <dbReference type="Google" id="ProtNLM"/>
    </source>
</evidence>
<reference evidence="1 2" key="1">
    <citation type="journal article" date="2017" name="Int. J. Syst. Evol. Microbiol.">
        <title>Gemmobacter straminiformis sp. nov., isolated from an artificial fountain.</title>
        <authorList>
            <person name="Kang J.Y."/>
            <person name="Kim M.J."/>
            <person name="Chun J."/>
            <person name="Son K.P."/>
            <person name="Jahng K.Y."/>
        </authorList>
    </citation>
    <scope>NUCLEOTIDE SEQUENCE [LARGE SCALE GENOMIC DNA]</scope>
    <source>
        <strain evidence="1 2">CAM-8</strain>
    </source>
</reference>
<protein>
    <recommendedName>
        <fullName evidence="3">DUF2802 domain-containing protein</fullName>
    </recommendedName>
</protein>